<dbReference type="EMBL" id="GBXM01077281">
    <property type="protein sequence ID" value="JAH31296.1"/>
    <property type="molecule type" value="Transcribed_RNA"/>
</dbReference>
<organism evidence="1">
    <name type="scientific">Anguilla anguilla</name>
    <name type="common">European freshwater eel</name>
    <name type="synonym">Muraena anguilla</name>
    <dbReference type="NCBI Taxonomy" id="7936"/>
    <lineage>
        <taxon>Eukaryota</taxon>
        <taxon>Metazoa</taxon>
        <taxon>Chordata</taxon>
        <taxon>Craniata</taxon>
        <taxon>Vertebrata</taxon>
        <taxon>Euteleostomi</taxon>
        <taxon>Actinopterygii</taxon>
        <taxon>Neopterygii</taxon>
        <taxon>Teleostei</taxon>
        <taxon>Anguilliformes</taxon>
        <taxon>Anguillidae</taxon>
        <taxon>Anguilla</taxon>
    </lineage>
</organism>
<protein>
    <submittedName>
        <fullName evidence="1">Uncharacterized protein</fullName>
    </submittedName>
</protein>
<sequence>MLSRADRLGKKEEHTRLCVAPEAVI</sequence>
<name>A0A0E9RQ71_ANGAN</name>
<reference evidence="1" key="1">
    <citation type="submission" date="2014-11" db="EMBL/GenBank/DDBJ databases">
        <authorList>
            <person name="Amaro Gonzalez C."/>
        </authorList>
    </citation>
    <scope>NUCLEOTIDE SEQUENCE</scope>
</reference>
<evidence type="ECO:0000313" key="1">
    <source>
        <dbReference type="EMBL" id="JAH31296.1"/>
    </source>
</evidence>
<dbReference type="AlphaFoldDB" id="A0A0E9RQ71"/>
<accession>A0A0E9RQ71</accession>
<proteinExistence type="predicted"/>
<reference evidence="1" key="2">
    <citation type="journal article" date="2015" name="Fish Shellfish Immunol.">
        <title>Early steps in the European eel (Anguilla anguilla)-Vibrio vulnificus interaction in the gills: Role of the RtxA13 toxin.</title>
        <authorList>
            <person name="Callol A."/>
            <person name="Pajuelo D."/>
            <person name="Ebbesson L."/>
            <person name="Teles M."/>
            <person name="MacKenzie S."/>
            <person name="Amaro C."/>
        </authorList>
    </citation>
    <scope>NUCLEOTIDE SEQUENCE</scope>
</reference>